<sequence>MDPYNHPWYQPPYNPHVYLPPQYNDPYHQRASGWRPFDRVQPKHPHLNPALTSDTTHIRYDFRKSPRDGILLSTFQQIAAQPVIAHPTHDIRIISKAFPWSADIRAPAGSVVTCSAIFEGLYKMLQEPIADSEWGIVVTEKTKKETIEKAAKARQERDRDRDRDNRLKRIDWLGETTAFKGLERDEEFEKKRLLPGMQACKETWVIKFGKP</sequence>
<name>A0AAD4C0L6_BOLED</name>
<evidence type="ECO:0000259" key="1">
    <source>
        <dbReference type="Pfam" id="PF20415"/>
    </source>
</evidence>
<reference evidence="2" key="1">
    <citation type="submission" date="2019-10" db="EMBL/GenBank/DDBJ databases">
        <authorList>
            <consortium name="DOE Joint Genome Institute"/>
            <person name="Kuo A."/>
            <person name="Miyauchi S."/>
            <person name="Kiss E."/>
            <person name="Drula E."/>
            <person name="Kohler A."/>
            <person name="Sanchez-Garcia M."/>
            <person name="Andreopoulos B."/>
            <person name="Barry K.W."/>
            <person name="Bonito G."/>
            <person name="Buee M."/>
            <person name="Carver A."/>
            <person name="Chen C."/>
            <person name="Cichocki N."/>
            <person name="Clum A."/>
            <person name="Culley D."/>
            <person name="Crous P.W."/>
            <person name="Fauchery L."/>
            <person name="Girlanda M."/>
            <person name="Hayes R."/>
            <person name="Keri Z."/>
            <person name="LaButti K."/>
            <person name="Lipzen A."/>
            <person name="Lombard V."/>
            <person name="Magnuson J."/>
            <person name="Maillard F."/>
            <person name="Morin E."/>
            <person name="Murat C."/>
            <person name="Nolan M."/>
            <person name="Ohm R."/>
            <person name="Pangilinan J."/>
            <person name="Pereira M."/>
            <person name="Perotto S."/>
            <person name="Peter M."/>
            <person name="Riley R."/>
            <person name="Sitrit Y."/>
            <person name="Stielow B."/>
            <person name="Szollosi G."/>
            <person name="Zifcakova L."/>
            <person name="Stursova M."/>
            <person name="Spatafora J.W."/>
            <person name="Tedersoo L."/>
            <person name="Vaario L.-M."/>
            <person name="Yamada A."/>
            <person name="Yan M."/>
            <person name="Wang P."/>
            <person name="Xu J."/>
            <person name="Bruns T."/>
            <person name="Baldrian P."/>
            <person name="Vilgalys R."/>
            <person name="Henrissat B."/>
            <person name="Grigoriev I.V."/>
            <person name="Hibbett D."/>
            <person name="Nagy L.G."/>
            <person name="Martin F.M."/>
        </authorList>
    </citation>
    <scope>NUCLEOTIDE SEQUENCE</scope>
    <source>
        <strain evidence="2">BED1</strain>
    </source>
</reference>
<keyword evidence="3" id="KW-1185">Reference proteome</keyword>
<evidence type="ECO:0000313" key="2">
    <source>
        <dbReference type="EMBL" id="KAF8445017.1"/>
    </source>
</evidence>
<dbReference type="Pfam" id="PF20415">
    <property type="entry name" value="DUF6699"/>
    <property type="match status" value="1"/>
</dbReference>
<accession>A0AAD4C0L6</accession>
<proteinExistence type="predicted"/>
<evidence type="ECO:0000313" key="3">
    <source>
        <dbReference type="Proteomes" id="UP001194468"/>
    </source>
</evidence>
<dbReference type="InterPro" id="IPR046522">
    <property type="entry name" value="DUF6699"/>
</dbReference>
<dbReference type="Proteomes" id="UP001194468">
    <property type="component" value="Unassembled WGS sequence"/>
</dbReference>
<protein>
    <recommendedName>
        <fullName evidence="1">DUF6699 domain-containing protein</fullName>
    </recommendedName>
</protein>
<dbReference type="AlphaFoldDB" id="A0AAD4C0L6"/>
<dbReference type="EMBL" id="WHUW01000006">
    <property type="protein sequence ID" value="KAF8445017.1"/>
    <property type="molecule type" value="Genomic_DNA"/>
</dbReference>
<comment type="caution">
    <text evidence="2">The sequence shown here is derived from an EMBL/GenBank/DDBJ whole genome shotgun (WGS) entry which is preliminary data.</text>
</comment>
<gene>
    <name evidence="2" type="ORF">L210DRAFT_3531746</name>
</gene>
<feature type="domain" description="DUF6699" evidence="1">
    <location>
        <begin position="58"/>
        <end position="185"/>
    </location>
</feature>
<organism evidence="2 3">
    <name type="scientific">Boletus edulis BED1</name>
    <dbReference type="NCBI Taxonomy" id="1328754"/>
    <lineage>
        <taxon>Eukaryota</taxon>
        <taxon>Fungi</taxon>
        <taxon>Dikarya</taxon>
        <taxon>Basidiomycota</taxon>
        <taxon>Agaricomycotina</taxon>
        <taxon>Agaricomycetes</taxon>
        <taxon>Agaricomycetidae</taxon>
        <taxon>Boletales</taxon>
        <taxon>Boletineae</taxon>
        <taxon>Boletaceae</taxon>
        <taxon>Boletoideae</taxon>
        <taxon>Boletus</taxon>
    </lineage>
</organism>
<reference evidence="2" key="2">
    <citation type="journal article" date="2020" name="Nat. Commun.">
        <title>Large-scale genome sequencing of mycorrhizal fungi provides insights into the early evolution of symbiotic traits.</title>
        <authorList>
            <person name="Miyauchi S."/>
            <person name="Kiss E."/>
            <person name="Kuo A."/>
            <person name="Drula E."/>
            <person name="Kohler A."/>
            <person name="Sanchez-Garcia M."/>
            <person name="Morin E."/>
            <person name="Andreopoulos B."/>
            <person name="Barry K.W."/>
            <person name="Bonito G."/>
            <person name="Buee M."/>
            <person name="Carver A."/>
            <person name="Chen C."/>
            <person name="Cichocki N."/>
            <person name="Clum A."/>
            <person name="Culley D."/>
            <person name="Crous P.W."/>
            <person name="Fauchery L."/>
            <person name="Girlanda M."/>
            <person name="Hayes R.D."/>
            <person name="Keri Z."/>
            <person name="LaButti K."/>
            <person name="Lipzen A."/>
            <person name="Lombard V."/>
            <person name="Magnuson J."/>
            <person name="Maillard F."/>
            <person name="Murat C."/>
            <person name="Nolan M."/>
            <person name="Ohm R.A."/>
            <person name="Pangilinan J."/>
            <person name="Pereira M.F."/>
            <person name="Perotto S."/>
            <person name="Peter M."/>
            <person name="Pfister S."/>
            <person name="Riley R."/>
            <person name="Sitrit Y."/>
            <person name="Stielow J.B."/>
            <person name="Szollosi G."/>
            <person name="Zifcakova L."/>
            <person name="Stursova M."/>
            <person name="Spatafora J.W."/>
            <person name="Tedersoo L."/>
            <person name="Vaario L.M."/>
            <person name="Yamada A."/>
            <person name="Yan M."/>
            <person name="Wang P."/>
            <person name="Xu J."/>
            <person name="Bruns T."/>
            <person name="Baldrian P."/>
            <person name="Vilgalys R."/>
            <person name="Dunand C."/>
            <person name="Henrissat B."/>
            <person name="Grigoriev I.V."/>
            <person name="Hibbett D."/>
            <person name="Nagy L.G."/>
            <person name="Martin F.M."/>
        </authorList>
    </citation>
    <scope>NUCLEOTIDE SEQUENCE</scope>
    <source>
        <strain evidence="2">BED1</strain>
    </source>
</reference>